<gene>
    <name evidence="2" type="ORF">SBAD_LOCUS5611</name>
</gene>
<keyword evidence="3" id="KW-1185">Reference proteome</keyword>
<protein>
    <submittedName>
        <fullName evidence="4">TTC5_OB domain-containing protein</fullName>
    </submittedName>
</protein>
<dbReference type="AlphaFoldDB" id="A0A183IPR4"/>
<evidence type="ECO:0000259" key="1">
    <source>
        <dbReference type="Pfam" id="PF16669"/>
    </source>
</evidence>
<dbReference type="WBParaSite" id="SBAD_0000583301-mRNA-1">
    <property type="protein sequence ID" value="SBAD_0000583301-mRNA-1"/>
    <property type="gene ID" value="SBAD_0000583301"/>
</dbReference>
<organism evidence="4">
    <name type="scientific">Soboliphyme baturini</name>
    <dbReference type="NCBI Taxonomy" id="241478"/>
    <lineage>
        <taxon>Eukaryota</taxon>
        <taxon>Metazoa</taxon>
        <taxon>Ecdysozoa</taxon>
        <taxon>Nematoda</taxon>
        <taxon>Enoplea</taxon>
        <taxon>Dorylaimia</taxon>
        <taxon>Dioctophymatida</taxon>
        <taxon>Dioctophymatoidea</taxon>
        <taxon>Soboliphymatidae</taxon>
        <taxon>Soboliphyme</taxon>
    </lineage>
</organism>
<evidence type="ECO:0000313" key="3">
    <source>
        <dbReference type="Proteomes" id="UP000270296"/>
    </source>
</evidence>
<dbReference type="Pfam" id="PF16669">
    <property type="entry name" value="TTC5_OB"/>
    <property type="match status" value="1"/>
</dbReference>
<dbReference type="InterPro" id="IPR038645">
    <property type="entry name" value="TTC5_OB_sf"/>
</dbReference>
<name>A0A183IPR4_9BILA</name>
<proteinExistence type="predicted"/>
<evidence type="ECO:0000313" key="4">
    <source>
        <dbReference type="WBParaSite" id="SBAD_0000583301-mRNA-1"/>
    </source>
</evidence>
<dbReference type="EMBL" id="UZAM01009117">
    <property type="protein sequence ID" value="VDP07747.1"/>
    <property type="molecule type" value="Genomic_DNA"/>
</dbReference>
<sequence>MSVRKLKAMCELVHDVEKKVTALEQSIGKPGDSGRPEILLRSFRELAEGCNKNTITFGVVIGVIPNSSVIPYTFCLAYSPADICVAVTVYNFSEHFGVTVGQWVAVLQPIVNIVNCTVDGTVWVLLND</sequence>
<feature type="domain" description="Tetratricopeptide repeat protein 5 OB fold" evidence="1">
    <location>
        <begin position="42"/>
        <end position="121"/>
    </location>
</feature>
<dbReference type="Proteomes" id="UP000270296">
    <property type="component" value="Unassembled WGS sequence"/>
</dbReference>
<dbReference type="OrthoDB" id="423589at2759"/>
<reference evidence="4" key="1">
    <citation type="submission" date="2016-06" db="UniProtKB">
        <authorList>
            <consortium name="WormBaseParasite"/>
        </authorList>
    </citation>
    <scope>IDENTIFICATION</scope>
</reference>
<dbReference type="Gene3D" id="2.40.50.550">
    <property type="match status" value="1"/>
</dbReference>
<accession>A0A183IPR4</accession>
<reference evidence="2 3" key="2">
    <citation type="submission" date="2018-11" db="EMBL/GenBank/DDBJ databases">
        <authorList>
            <consortium name="Pathogen Informatics"/>
        </authorList>
    </citation>
    <scope>NUCLEOTIDE SEQUENCE [LARGE SCALE GENOMIC DNA]</scope>
</reference>
<dbReference type="InterPro" id="IPR032076">
    <property type="entry name" value="TTC5_OB"/>
</dbReference>
<evidence type="ECO:0000313" key="2">
    <source>
        <dbReference type="EMBL" id="VDP07747.1"/>
    </source>
</evidence>